<comment type="caution">
    <text evidence="4">The sequence shown here is derived from an EMBL/GenBank/DDBJ whole genome shotgun (WGS) entry which is preliminary data.</text>
</comment>
<dbReference type="SUPFAM" id="SSF52540">
    <property type="entry name" value="P-loop containing nucleoside triphosphate hydrolases"/>
    <property type="match status" value="1"/>
</dbReference>
<dbReference type="PANTHER" id="PTHR20953:SF3">
    <property type="entry name" value="P-LOOP CONTAINING NUCLEOSIDE TRIPHOSPHATE HYDROLASES SUPERFAMILY PROTEIN"/>
    <property type="match status" value="1"/>
</dbReference>
<name>A0A926EPI8_9FIRM</name>
<accession>A0A926EPI8</accession>
<evidence type="ECO:0000259" key="3">
    <source>
        <dbReference type="SMART" id="SM00382"/>
    </source>
</evidence>
<sequence>MIKDNRFLQAAGALSDRITYILSRIPLDTQEKISEVRLRIGGPLSVVCGTRSLFVEERGGVSGHPTSGSVMIDRRDMQDCFIGLCGFAVHSHQKELTSGYISIKGGHRAGICATAVVENDRLSTVRDITSINLRIAREIRGAADGLVAGCFSDKPAGVLLAGAPSSGKTTILRDLSRQLAGGANGNYFKVCVVDESSEIGGACAGVIQNDLGITSDLLSGYPKDRGLQIAVRYLSPQIIICDEIANQSEIEAVAAAANCGVAVVTSVHAGSIEELLLRPQTKPLLASGAFEYVVQLQGAQSPCCIQEIKQVREL</sequence>
<dbReference type="AlphaFoldDB" id="A0A926EPI8"/>
<dbReference type="GO" id="GO:0005524">
    <property type="term" value="F:ATP binding"/>
    <property type="evidence" value="ECO:0007669"/>
    <property type="project" value="UniProtKB-KW"/>
</dbReference>
<evidence type="ECO:0000256" key="2">
    <source>
        <dbReference type="ARBA" id="ARBA00022840"/>
    </source>
</evidence>
<dbReference type="Gene3D" id="3.40.50.300">
    <property type="entry name" value="P-loop containing nucleotide triphosphate hydrolases"/>
    <property type="match status" value="1"/>
</dbReference>
<dbReference type="PANTHER" id="PTHR20953">
    <property type="entry name" value="KINASE-RELATED"/>
    <property type="match status" value="1"/>
</dbReference>
<dbReference type="RefSeq" id="WP_262394045.1">
    <property type="nucleotide sequence ID" value="NZ_JACRTD010000001.1"/>
</dbReference>
<evidence type="ECO:0000313" key="5">
    <source>
        <dbReference type="Proteomes" id="UP000623678"/>
    </source>
</evidence>
<dbReference type="Pfam" id="PF19568">
    <property type="entry name" value="Spore_III_AA"/>
    <property type="match status" value="1"/>
</dbReference>
<feature type="domain" description="AAA+ ATPase" evidence="3">
    <location>
        <begin position="154"/>
        <end position="301"/>
    </location>
</feature>
<keyword evidence="1" id="KW-0547">Nucleotide-binding</keyword>
<keyword evidence="5" id="KW-1185">Reference proteome</keyword>
<protein>
    <submittedName>
        <fullName evidence="4">Flp pilus assembly complex ATPase component TadA</fullName>
    </submittedName>
</protein>
<dbReference type="EMBL" id="JACRTD010000001">
    <property type="protein sequence ID" value="MBC8584194.1"/>
    <property type="molecule type" value="Genomic_DNA"/>
</dbReference>
<gene>
    <name evidence="4" type="primary">tadA</name>
    <name evidence="4" type="ORF">H8705_01165</name>
</gene>
<proteinExistence type="predicted"/>
<dbReference type="InterPro" id="IPR045735">
    <property type="entry name" value="Spore_III_AA_AAA+_ATPase"/>
</dbReference>
<evidence type="ECO:0000313" key="4">
    <source>
        <dbReference type="EMBL" id="MBC8584194.1"/>
    </source>
</evidence>
<dbReference type="InterPro" id="IPR003593">
    <property type="entry name" value="AAA+_ATPase"/>
</dbReference>
<dbReference type="Proteomes" id="UP000623678">
    <property type="component" value="Unassembled WGS sequence"/>
</dbReference>
<organism evidence="4 5">
    <name type="scientific">Youxingia wuxianensis</name>
    <dbReference type="NCBI Taxonomy" id="2763678"/>
    <lineage>
        <taxon>Bacteria</taxon>
        <taxon>Bacillati</taxon>
        <taxon>Bacillota</taxon>
        <taxon>Clostridia</taxon>
        <taxon>Eubacteriales</taxon>
        <taxon>Oscillospiraceae</taxon>
        <taxon>Youxingia</taxon>
    </lineage>
</organism>
<reference evidence="4" key="1">
    <citation type="submission" date="2020-08" db="EMBL/GenBank/DDBJ databases">
        <title>Genome public.</title>
        <authorList>
            <person name="Liu C."/>
            <person name="Sun Q."/>
        </authorList>
    </citation>
    <scope>NUCLEOTIDE SEQUENCE</scope>
    <source>
        <strain evidence="4">NSJ-64</strain>
    </source>
</reference>
<evidence type="ECO:0000256" key="1">
    <source>
        <dbReference type="ARBA" id="ARBA00022741"/>
    </source>
</evidence>
<dbReference type="InterPro" id="IPR027417">
    <property type="entry name" value="P-loop_NTPase"/>
</dbReference>
<keyword evidence="2" id="KW-0067">ATP-binding</keyword>
<dbReference type="SMART" id="SM00382">
    <property type="entry name" value="AAA"/>
    <property type="match status" value="1"/>
</dbReference>